<organism evidence="1 2">
    <name type="scientific">Eikenella corrodens ATCC 23834</name>
    <dbReference type="NCBI Taxonomy" id="546274"/>
    <lineage>
        <taxon>Bacteria</taxon>
        <taxon>Pseudomonadati</taxon>
        <taxon>Pseudomonadota</taxon>
        <taxon>Betaproteobacteria</taxon>
        <taxon>Neisseriales</taxon>
        <taxon>Neisseriaceae</taxon>
        <taxon>Eikenella</taxon>
    </lineage>
</organism>
<comment type="caution">
    <text evidence="1">The sequence shown here is derived from an EMBL/GenBank/DDBJ whole genome shotgun (WGS) entry which is preliminary data.</text>
</comment>
<dbReference type="EMBL" id="ACEA01000057">
    <property type="protein sequence ID" value="EEG22794.1"/>
    <property type="molecule type" value="Genomic_DNA"/>
</dbReference>
<evidence type="ECO:0000313" key="1">
    <source>
        <dbReference type="EMBL" id="EEG22794.1"/>
    </source>
</evidence>
<accession>C0DYS0</accession>
<dbReference type="Proteomes" id="UP000005837">
    <property type="component" value="Unassembled WGS sequence"/>
</dbReference>
<evidence type="ECO:0000313" key="2">
    <source>
        <dbReference type="Proteomes" id="UP000005837"/>
    </source>
</evidence>
<dbReference type="AlphaFoldDB" id="C0DYS0"/>
<name>C0DYS0_EIKCO</name>
<reference evidence="1 2" key="1">
    <citation type="submission" date="2009-01" db="EMBL/GenBank/DDBJ databases">
        <authorList>
            <person name="Fulton L."/>
            <person name="Clifton S."/>
            <person name="Chinwalla A.T."/>
            <person name="Mitreva M."/>
            <person name="Sodergren E."/>
            <person name="Weinstock G."/>
            <person name="Clifton S."/>
            <person name="Dooling D.J."/>
            <person name="Fulton B."/>
            <person name="Minx P."/>
            <person name="Pepin K.H."/>
            <person name="Johnson M."/>
            <person name="Bhonagiri V."/>
            <person name="Nash W.E."/>
            <person name="Mardis E.R."/>
            <person name="Wilson R.K."/>
        </authorList>
    </citation>
    <scope>NUCLEOTIDE SEQUENCE [LARGE SCALE GENOMIC DNA]</scope>
    <source>
        <strain evidence="1 2">ATCC 23834</strain>
    </source>
</reference>
<sequence length="40" mass="4815">MVLRHSFLQIKRCLLYPLSYIKTPPAIWQAVYKHFILIRG</sequence>
<gene>
    <name evidence="1" type="ORF">EIKCOROL_02537</name>
</gene>
<dbReference type="HOGENOM" id="CLU_3288858_0_0_4"/>
<proteinExistence type="predicted"/>
<protein>
    <submittedName>
        <fullName evidence="1">Uncharacterized protein</fullName>
    </submittedName>
</protein>